<sequence length="131" mass="14786">MTEVIVQELRIYPLKSARGISLAHARLERTGLQWDRHWLAIRTDGRFLTQRTQPALARIATSLGERGLRLQTEGLEALELPFEGPAIEREVRIWRDTLAAQDLGDAAAEWISTALGEPARLVRAPRTPARR</sequence>
<organism evidence="2">
    <name type="scientific">mine drainage metagenome</name>
    <dbReference type="NCBI Taxonomy" id="410659"/>
    <lineage>
        <taxon>unclassified sequences</taxon>
        <taxon>metagenomes</taxon>
        <taxon>ecological metagenomes</taxon>
    </lineage>
</organism>
<dbReference type="SUPFAM" id="SSF141673">
    <property type="entry name" value="MOSC N-terminal domain-like"/>
    <property type="match status" value="1"/>
</dbReference>
<reference evidence="2" key="2">
    <citation type="journal article" date="2014" name="ISME J.">
        <title>Microbial stratification in low pH oxic and suboxic macroscopic growths along an acid mine drainage.</title>
        <authorList>
            <person name="Mendez-Garcia C."/>
            <person name="Mesa V."/>
            <person name="Sprenger R.R."/>
            <person name="Richter M."/>
            <person name="Diez M.S."/>
            <person name="Solano J."/>
            <person name="Bargiela R."/>
            <person name="Golyshina O.V."/>
            <person name="Manteca A."/>
            <person name="Ramos J.L."/>
            <person name="Gallego J.R."/>
            <person name="Llorente I."/>
            <person name="Martins Dos Santos V.A."/>
            <person name="Jensen O.N."/>
            <person name="Pelaez A.I."/>
            <person name="Sanchez J."/>
            <person name="Ferrer M."/>
        </authorList>
    </citation>
    <scope>NUCLEOTIDE SEQUENCE</scope>
</reference>
<feature type="non-terminal residue" evidence="2">
    <location>
        <position position="131"/>
    </location>
</feature>
<dbReference type="AlphaFoldDB" id="T1CV21"/>
<evidence type="ECO:0000313" key="2">
    <source>
        <dbReference type="EMBL" id="EQD72879.1"/>
    </source>
</evidence>
<dbReference type="EMBL" id="AUZX01003809">
    <property type="protein sequence ID" value="EQD72879.1"/>
    <property type="molecule type" value="Genomic_DNA"/>
</dbReference>
<proteinExistence type="predicted"/>
<feature type="domain" description="Molybdenum cofactor sulfurase middle" evidence="1">
    <location>
        <begin position="6"/>
        <end position="118"/>
    </location>
</feature>
<reference evidence="2" key="1">
    <citation type="submission" date="2013-08" db="EMBL/GenBank/DDBJ databases">
        <authorList>
            <person name="Mendez C."/>
            <person name="Richter M."/>
            <person name="Ferrer M."/>
            <person name="Sanchez J."/>
        </authorList>
    </citation>
    <scope>NUCLEOTIDE SEQUENCE</scope>
</reference>
<dbReference type="InterPro" id="IPR005303">
    <property type="entry name" value="MOCOS_middle"/>
</dbReference>
<protein>
    <submittedName>
        <fullName evidence="2">MOSC domain protein beta barrel domain protein</fullName>
    </submittedName>
</protein>
<name>T1CV21_9ZZZZ</name>
<dbReference type="Pfam" id="PF03476">
    <property type="entry name" value="MOSC_N"/>
    <property type="match status" value="1"/>
</dbReference>
<accession>T1CV21</accession>
<comment type="caution">
    <text evidence="2">The sequence shown here is derived from an EMBL/GenBank/DDBJ whole genome shotgun (WGS) entry which is preliminary data.</text>
</comment>
<gene>
    <name evidence="2" type="ORF">B1A_05228</name>
</gene>
<evidence type="ECO:0000259" key="1">
    <source>
        <dbReference type="Pfam" id="PF03476"/>
    </source>
</evidence>